<gene>
    <name evidence="1" type="ORF">I4I82_06495</name>
</gene>
<dbReference type="Proteomes" id="UP000694300">
    <property type="component" value="Unassembled WGS sequence"/>
</dbReference>
<name>A0ABS6U516_9PSEU</name>
<evidence type="ECO:0000313" key="2">
    <source>
        <dbReference type="Proteomes" id="UP000694300"/>
    </source>
</evidence>
<keyword evidence="2" id="KW-1185">Reference proteome</keyword>
<reference evidence="1 2" key="1">
    <citation type="submission" date="2020-11" db="EMBL/GenBank/DDBJ databases">
        <title>Pseudonocardia abyssalis sp. nov. and Pseudonocardia oceani sp. nov., description and phylogenomic analysis of two novel actinomycetes isolated from the deep Southern Ocean.</title>
        <authorList>
            <person name="Parra J."/>
        </authorList>
    </citation>
    <scope>NUCLEOTIDE SEQUENCE [LARGE SCALE GENOMIC DNA]</scope>
    <source>
        <strain evidence="2">KRD185</strain>
    </source>
</reference>
<sequence length="54" mass="5667">MVILLMCVGAALMALLALVVTVIDVVGAPARRELAAQRRGAWECKSEEAVAGSR</sequence>
<accession>A0ABS6U516</accession>
<proteinExistence type="predicted"/>
<dbReference type="EMBL" id="JADQDF010000001">
    <property type="protein sequence ID" value="MBW0127330.1"/>
    <property type="molecule type" value="Genomic_DNA"/>
</dbReference>
<comment type="caution">
    <text evidence="1">The sequence shown here is derived from an EMBL/GenBank/DDBJ whole genome shotgun (WGS) entry which is preliminary data.</text>
</comment>
<protein>
    <submittedName>
        <fullName evidence="1">Uncharacterized protein</fullName>
    </submittedName>
</protein>
<evidence type="ECO:0000313" key="1">
    <source>
        <dbReference type="EMBL" id="MBW0127330.1"/>
    </source>
</evidence>
<organism evidence="1 2">
    <name type="scientific">Pseudonocardia oceani</name>
    <dbReference type="NCBI Taxonomy" id="2792013"/>
    <lineage>
        <taxon>Bacteria</taxon>
        <taxon>Bacillati</taxon>
        <taxon>Actinomycetota</taxon>
        <taxon>Actinomycetes</taxon>
        <taxon>Pseudonocardiales</taxon>
        <taxon>Pseudonocardiaceae</taxon>
        <taxon>Pseudonocardia</taxon>
    </lineage>
</organism>
<dbReference type="RefSeq" id="WP_218591303.1">
    <property type="nucleotide sequence ID" value="NZ_JADQDE010000078.1"/>
</dbReference>